<accession>A0A9W8X2Q4</accession>
<dbReference type="EMBL" id="JAPEUV010000030">
    <property type="protein sequence ID" value="KAJ4338395.1"/>
    <property type="molecule type" value="Genomic_DNA"/>
</dbReference>
<protein>
    <recommendedName>
        <fullName evidence="3">Heterokaryon incompatibility domain-containing protein</fullName>
    </recommendedName>
</protein>
<dbReference type="AlphaFoldDB" id="A0A9W8X2Q4"/>
<organism evidence="1 2">
    <name type="scientific">Didymella glomerata</name>
    <dbReference type="NCBI Taxonomy" id="749621"/>
    <lineage>
        <taxon>Eukaryota</taxon>
        <taxon>Fungi</taxon>
        <taxon>Dikarya</taxon>
        <taxon>Ascomycota</taxon>
        <taxon>Pezizomycotina</taxon>
        <taxon>Dothideomycetes</taxon>
        <taxon>Pleosporomycetidae</taxon>
        <taxon>Pleosporales</taxon>
        <taxon>Pleosporineae</taxon>
        <taxon>Didymellaceae</taxon>
        <taxon>Didymella</taxon>
    </lineage>
</organism>
<dbReference type="Pfam" id="PF26639">
    <property type="entry name" value="Het-6_barrel"/>
    <property type="match status" value="1"/>
</dbReference>
<dbReference type="PANTHER" id="PTHR24148">
    <property type="entry name" value="ANKYRIN REPEAT DOMAIN-CONTAINING PROTEIN 39 HOMOLOG-RELATED"/>
    <property type="match status" value="1"/>
</dbReference>
<evidence type="ECO:0000313" key="2">
    <source>
        <dbReference type="Proteomes" id="UP001140562"/>
    </source>
</evidence>
<dbReference type="Proteomes" id="UP001140562">
    <property type="component" value="Unassembled WGS sequence"/>
</dbReference>
<proteinExistence type="predicted"/>
<evidence type="ECO:0000313" key="1">
    <source>
        <dbReference type="EMBL" id="KAJ4338395.1"/>
    </source>
</evidence>
<evidence type="ECO:0008006" key="3">
    <source>
        <dbReference type="Google" id="ProtNLM"/>
    </source>
</evidence>
<dbReference type="PANTHER" id="PTHR24148:SF73">
    <property type="entry name" value="HET DOMAIN PROTEIN (AFU_ORTHOLOGUE AFUA_8G01020)"/>
    <property type="match status" value="1"/>
</dbReference>
<dbReference type="OrthoDB" id="2157530at2759"/>
<gene>
    <name evidence="1" type="ORF">N0V87_003938</name>
</gene>
<keyword evidence="2" id="KW-1185">Reference proteome</keyword>
<comment type="caution">
    <text evidence="1">The sequence shown here is derived from an EMBL/GenBank/DDBJ whole genome shotgun (WGS) entry which is preliminary data.</text>
</comment>
<dbReference type="InterPro" id="IPR052895">
    <property type="entry name" value="HetReg/Transcr_Mod"/>
</dbReference>
<reference evidence="1" key="1">
    <citation type="submission" date="2022-10" db="EMBL/GenBank/DDBJ databases">
        <title>Tapping the CABI collections for fungal endophytes: first genome assemblies for Collariella, Neodidymelliopsis, Ascochyta clinopodiicola, Didymella pomorum, Didymosphaeria variabile, Neocosmospora piperis and Neocucurbitaria cava.</title>
        <authorList>
            <person name="Hill R."/>
        </authorList>
    </citation>
    <scope>NUCLEOTIDE SEQUENCE</scope>
    <source>
        <strain evidence="1">IMI 360193</strain>
    </source>
</reference>
<sequence length="553" mass="63335">MEVMNEILAQDPQTLNSFKQEFLKRYGDIEHIYDNGYTKMLPPPERKDLRCLLQSVPYWTRVWVVQELSFAPRVTLKCETAEVEWERISKLLTKEPYFDAFHTLDDGTDGRAYDPEEEILSMFTQVKIIEDQRRAMLDPAAESFQNLLDVLARFRDKEAADPRDRIYGLLGLADGGHNINVDYEKPLRAIFQDVTVSVINASHNLDILCQNPFERRNGPQVLKESDNLKDSSQNQIPRLMPSWVADFGPSRRKNPSILFAQRDIFNAGPKGIGEPIKVVGKNKNILTLKGGFVGQIGPMEDDWVGLNWENMFQDGWHGSSRGTILRDKEGEYSAWRVLQDLGERQSSSATRLAGSPSPAIQDEAELPNDVESSIQAFWRTMTKDCTAPPSMRRLTKDEITELHKINTRRIKAGGPLTTSYARGVSNEILYRFYNETPYHSHQVTWEPEPEWKEGETKLWLRKFPYQIGDYKFATTLDGLYMLTRHQAQEGDIVAVLDGGKVPVVLRRVDPSGNDDFEELYHFVCIAYVHGIMDGEVEKAVERGWVEKREIMLA</sequence>
<name>A0A9W8X2Q4_9PLEO</name>